<dbReference type="InterPro" id="IPR012340">
    <property type="entry name" value="NA-bd_OB-fold"/>
</dbReference>
<dbReference type="InterPro" id="IPR013185">
    <property type="entry name" value="Transl_elong_KOW-like"/>
</dbReference>
<dbReference type="FunFam" id="2.40.50.140:FF:000004">
    <property type="entry name" value="Elongation factor P"/>
    <property type="match status" value="1"/>
</dbReference>
<dbReference type="PIRSF" id="PIRSF005901">
    <property type="entry name" value="EF-P"/>
    <property type="match status" value="1"/>
</dbReference>
<evidence type="ECO:0000313" key="3">
    <source>
        <dbReference type="EMBL" id="PIW96966.1"/>
    </source>
</evidence>
<protein>
    <submittedName>
        <fullName evidence="3">Elongation factor P</fullName>
    </submittedName>
</protein>
<dbReference type="SUPFAM" id="SSF50104">
    <property type="entry name" value="Translation proteins SH3-like domain"/>
    <property type="match status" value="1"/>
</dbReference>
<dbReference type="Pfam" id="PF08207">
    <property type="entry name" value="EFP_N"/>
    <property type="match status" value="1"/>
</dbReference>
<dbReference type="NCBIfam" id="NF001810">
    <property type="entry name" value="PRK00529.1"/>
    <property type="match status" value="1"/>
</dbReference>
<evidence type="ECO:0000259" key="2">
    <source>
        <dbReference type="SMART" id="SM00841"/>
    </source>
</evidence>
<dbReference type="Proteomes" id="UP000230837">
    <property type="component" value="Unassembled WGS sequence"/>
</dbReference>
<dbReference type="GO" id="GO:0003746">
    <property type="term" value="F:translation elongation factor activity"/>
    <property type="evidence" value="ECO:0007669"/>
    <property type="project" value="UniProtKB-KW"/>
</dbReference>
<keyword evidence="3" id="KW-0251">Elongation factor</keyword>
<dbReference type="Gene3D" id="2.40.50.140">
    <property type="entry name" value="Nucleic acid-binding proteins"/>
    <property type="match status" value="2"/>
</dbReference>
<proteinExistence type="inferred from homology"/>
<dbReference type="InterPro" id="IPR008991">
    <property type="entry name" value="Translation_prot_SH3-like_sf"/>
</dbReference>
<dbReference type="InterPro" id="IPR015365">
    <property type="entry name" value="Elong-fact-P_C"/>
</dbReference>
<dbReference type="InterPro" id="IPR013852">
    <property type="entry name" value="Transl_elong_P/YeiP_CS"/>
</dbReference>
<dbReference type="PROSITE" id="PS01275">
    <property type="entry name" value="EFP"/>
    <property type="match status" value="1"/>
</dbReference>
<comment type="similarity">
    <text evidence="1">Belongs to the elongation factor P family.</text>
</comment>
<reference evidence="4" key="1">
    <citation type="submission" date="2017-09" db="EMBL/GenBank/DDBJ databases">
        <title>Depth-based differentiation of microbial function through sediment-hosted aquifers and enrichment of novel symbionts in the deep terrestrial subsurface.</title>
        <authorList>
            <person name="Probst A.J."/>
            <person name="Ladd B."/>
            <person name="Jarett J.K."/>
            <person name="Geller-Mcgrath D.E."/>
            <person name="Sieber C.M.K."/>
            <person name="Emerson J.B."/>
            <person name="Anantharaman K."/>
            <person name="Thomas B.C."/>
            <person name="Malmstrom R."/>
            <person name="Stieglmeier M."/>
            <person name="Klingl A."/>
            <person name="Woyke T."/>
            <person name="Ryan C.M."/>
            <person name="Banfield J.F."/>
        </authorList>
    </citation>
    <scope>NUCLEOTIDE SEQUENCE [LARGE SCALE GENOMIC DNA]</scope>
</reference>
<dbReference type="SUPFAM" id="SSF50249">
    <property type="entry name" value="Nucleic acid-binding proteins"/>
    <property type="match status" value="2"/>
</dbReference>
<comment type="caution">
    <text evidence="3">The sequence shown here is derived from an EMBL/GenBank/DDBJ whole genome shotgun (WGS) entry which is preliminary data.</text>
</comment>
<dbReference type="AlphaFoldDB" id="A0A2M7INN6"/>
<dbReference type="GO" id="GO:0043043">
    <property type="term" value="P:peptide biosynthetic process"/>
    <property type="evidence" value="ECO:0007669"/>
    <property type="project" value="InterPro"/>
</dbReference>
<dbReference type="InterPro" id="IPR020599">
    <property type="entry name" value="Transl_elong_fac_P/YeiP"/>
</dbReference>
<dbReference type="CDD" id="cd05794">
    <property type="entry name" value="S1_EF-P_repeat_2"/>
    <property type="match status" value="1"/>
</dbReference>
<evidence type="ECO:0000256" key="1">
    <source>
        <dbReference type="ARBA" id="ARBA00009479"/>
    </source>
</evidence>
<dbReference type="GO" id="GO:0005829">
    <property type="term" value="C:cytosol"/>
    <property type="evidence" value="ECO:0007669"/>
    <property type="project" value="UniProtKB-ARBA"/>
</dbReference>
<dbReference type="Gene3D" id="2.30.30.30">
    <property type="match status" value="1"/>
</dbReference>
<dbReference type="Pfam" id="PF09285">
    <property type="entry name" value="Elong-fact-P_C"/>
    <property type="match status" value="1"/>
</dbReference>
<evidence type="ECO:0000313" key="4">
    <source>
        <dbReference type="Proteomes" id="UP000230837"/>
    </source>
</evidence>
<dbReference type="InterPro" id="IPR014722">
    <property type="entry name" value="Rib_uL2_dom2"/>
</dbReference>
<keyword evidence="3" id="KW-0648">Protein biosynthesis</keyword>
<sequence length="191" mass="21709">MAVLSYSEITQKKVIIFNDEPCLVLSCHIFRKQQRKPVNITKLKGLKSGRVLEQTFHVSETAEEADLENRQVTFIYRKPGEYWFHNTGKPAERFALKEEFIGDQGKYLKDRTEVQALVFNDEIIGIKFPIKVDLKVTEAMPAVKGNTSSSALKEVTLETGVKTMVPMFINEGDIVSINTETGDYSERMEKA</sequence>
<gene>
    <name evidence="3" type="ORF">COZ82_02130</name>
</gene>
<dbReference type="SMART" id="SM00841">
    <property type="entry name" value="Elong-fact-P_C"/>
    <property type="match status" value="1"/>
</dbReference>
<name>A0A2M7INN6_9BACT</name>
<feature type="domain" description="Elongation factor P C-terminal" evidence="2">
    <location>
        <begin position="132"/>
        <end position="187"/>
    </location>
</feature>
<dbReference type="PANTHER" id="PTHR30053">
    <property type="entry name" value="ELONGATION FACTOR P"/>
    <property type="match status" value="1"/>
</dbReference>
<accession>A0A2M7INN6</accession>
<dbReference type="PANTHER" id="PTHR30053:SF12">
    <property type="entry name" value="ELONGATION FACTOR P (EF-P) FAMILY PROTEIN"/>
    <property type="match status" value="1"/>
</dbReference>
<organism evidence="3 4">
    <name type="scientific">Candidatus Kaiserbacteria bacterium CG_4_8_14_3_um_filter_38_9</name>
    <dbReference type="NCBI Taxonomy" id="1974599"/>
    <lineage>
        <taxon>Bacteria</taxon>
        <taxon>Candidatus Kaiseribacteriota</taxon>
    </lineage>
</organism>
<dbReference type="EMBL" id="PFHR01000116">
    <property type="protein sequence ID" value="PIW96966.1"/>
    <property type="molecule type" value="Genomic_DNA"/>
</dbReference>